<feature type="compositionally biased region" description="Basic and acidic residues" evidence="1">
    <location>
        <begin position="54"/>
        <end position="64"/>
    </location>
</feature>
<dbReference type="Proteomes" id="UP000472270">
    <property type="component" value="Unassembled WGS sequence"/>
</dbReference>
<protein>
    <submittedName>
        <fullName evidence="2">Uncharacterized protein</fullName>
    </submittedName>
</protein>
<dbReference type="PROSITE" id="PS51257">
    <property type="entry name" value="PROKAR_LIPOPROTEIN"/>
    <property type="match status" value="1"/>
</dbReference>
<evidence type="ECO:0000313" key="2">
    <source>
        <dbReference type="Ensembl" id="ENSSRHP00000041382.1"/>
    </source>
</evidence>
<accession>A0A673IN51</accession>
<evidence type="ECO:0000313" key="3">
    <source>
        <dbReference type="Proteomes" id="UP000472270"/>
    </source>
</evidence>
<evidence type="ECO:0000256" key="1">
    <source>
        <dbReference type="SAM" id="MobiDB-lite"/>
    </source>
</evidence>
<reference evidence="2" key="2">
    <citation type="submission" date="2025-09" db="UniProtKB">
        <authorList>
            <consortium name="Ensembl"/>
        </authorList>
    </citation>
    <scope>IDENTIFICATION</scope>
</reference>
<name>A0A673IN51_9TELE</name>
<dbReference type="AlphaFoldDB" id="A0A673IN51"/>
<dbReference type="Ensembl" id="ENSSRHT00000042560.1">
    <property type="protein sequence ID" value="ENSSRHP00000041382.1"/>
    <property type="gene ID" value="ENSSRHG00000020991.1"/>
</dbReference>
<feature type="region of interest" description="Disordered" evidence="1">
    <location>
        <begin position="25"/>
        <end position="80"/>
    </location>
</feature>
<organism evidence="2 3">
    <name type="scientific">Sinocyclocheilus rhinocerous</name>
    <dbReference type="NCBI Taxonomy" id="307959"/>
    <lineage>
        <taxon>Eukaryota</taxon>
        <taxon>Metazoa</taxon>
        <taxon>Chordata</taxon>
        <taxon>Craniata</taxon>
        <taxon>Vertebrata</taxon>
        <taxon>Euteleostomi</taxon>
        <taxon>Actinopterygii</taxon>
        <taxon>Neopterygii</taxon>
        <taxon>Teleostei</taxon>
        <taxon>Ostariophysi</taxon>
        <taxon>Cypriniformes</taxon>
        <taxon>Cyprinidae</taxon>
        <taxon>Cyprininae</taxon>
        <taxon>Sinocyclocheilus</taxon>
    </lineage>
</organism>
<proteinExistence type="predicted"/>
<reference evidence="2" key="1">
    <citation type="submission" date="2025-08" db="UniProtKB">
        <authorList>
            <consortium name="Ensembl"/>
        </authorList>
    </citation>
    <scope>IDENTIFICATION</scope>
</reference>
<sequence>MTPLRSLTSGGSSMACGMASLFSDSMDTEKQSAARNTALASAPTTSARPMPYVKRPEPARRDTRAAVSPTHSDRMSDSMLNESDTSAMELPMYPATISATKKMTVMTSIRIRRHLAFSVFLNRLLCS</sequence>
<keyword evidence="3" id="KW-1185">Reference proteome</keyword>
<feature type="compositionally biased region" description="Polar residues" evidence="1">
    <location>
        <begin position="33"/>
        <end position="47"/>
    </location>
</feature>